<dbReference type="Proteomes" id="UP000552241">
    <property type="component" value="Unassembled WGS sequence"/>
</dbReference>
<protein>
    <recommendedName>
        <fullName evidence="3">ATPase AAA-type core domain-containing protein</fullName>
    </recommendedName>
</protein>
<organism evidence="1 2">
    <name type="scientific">Moheibacter lacus</name>
    <dbReference type="NCBI Taxonomy" id="2745851"/>
    <lineage>
        <taxon>Bacteria</taxon>
        <taxon>Pseudomonadati</taxon>
        <taxon>Bacteroidota</taxon>
        <taxon>Flavobacteriia</taxon>
        <taxon>Flavobacteriales</taxon>
        <taxon>Weeksellaceae</taxon>
        <taxon>Moheibacter</taxon>
    </lineage>
</organism>
<name>A0A838ZTU9_9FLAO</name>
<reference evidence="1 2" key="1">
    <citation type="submission" date="2020-07" db="EMBL/GenBank/DDBJ databases">
        <title>Moheibacter lacus sp. nov., a member of the family Flavobacteriaceae isolated from freshwater lake sediment.</title>
        <authorList>
            <person name="Liu Y."/>
        </authorList>
    </citation>
    <scope>NUCLEOTIDE SEQUENCE [LARGE SCALE GENOMIC DNA]</scope>
    <source>
        <strain evidence="1 2">BDHS18</strain>
    </source>
</reference>
<dbReference type="AlphaFoldDB" id="A0A838ZTU9"/>
<accession>A0A838ZTU9</accession>
<evidence type="ECO:0000313" key="1">
    <source>
        <dbReference type="EMBL" id="MBA5630392.1"/>
    </source>
</evidence>
<evidence type="ECO:0008006" key="3">
    <source>
        <dbReference type="Google" id="ProtNLM"/>
    </source>
</evidence>
<dbReference type="RefSeq" id="WP_182043989.1">
    <property type="nucleotide sequence ID" value="NZ_JACDZE010000004.1"/>
</dbReference>
<keyword evidence="2" id="KW-1185">Reference proteome</keyword>
<sequence length="172" mass="20148">MEKRYINIIQQVIPFIFKGKNIQIIITTHDPLTLSDIPNNNIVYLYKTTDGKTELLDQISKQRPTKTFGANISDLLADSFFVNDGLIGDFAKEKIEKTIEWINNNIELKSRNRDSFSRELEYHKKVISIIDEPVVKIKLSEMISELEDSNDFQRQILNDEIRFLTEKRDKLQ</sequence>
<gene>
    <name evidence="1" type="ORF">HU137_11465</name>
</gene>
<evidence type="ECO:0000313" key="2">
    <source>
        <dbReference type="Proteomes" id="UP000552241"/>
    </source>
</evidence>
<proteinExistence type="predicted"/>
<dbReference type="EMBL" id="JACDZE010000004">
    <property type="protein sequence ID" value="MBA5630392.1"/>
    <property type="molecule type" value="Genomic_DNA"/>
</dbReference>
<comment type="caution">
    <text evidence="1">The sequence shown here is derived from an EMBL/GenBank/DDBJ whole genome shotgun (WGS) entry which is preliminary data.</text>
</comment>